<keyword evidence="3" id="KW-1185">Reference proteome</keyword>
<dbReference type="Pfam" id="PF00169">
    <property type="entry name" value="PH"/>
    <property type="match status" value="1"/>
</dbReference>
<gene>
    <name evidence="2" type="ORF">M569_05768</name>
</gene>
<feature type="non-terminal residue" evidence="2">
    <location>
        <position position="142"/>
    </location>
</feature>
<evidence type="ECO:0000313" key="3">
    <source>
        <dbReference type="Proteomes" id="UP000015453"/>
    </source>
</evidence>
<dbReference type="EMBL" id="AUSU01002328">
    <property type="protein sequence ID" value="EPS69005.1"/>
    <property type="molecule type" value="Genomic_DNA"/>
</dbReference>
<dbReference type="InterPro" id="IPR001849">
    <property type="entry name" value="PH_domain"/>
</dbReference>
<dbReference type="Gene3D" id="2.30.29.30">
    <property type="entry name" value="Pleckstrin-homology domain (PH domain)/Phosphotyrosine-binding domain (PTB)"/>
    <property type="match status" value="1"/>
</dbReference>
<evidence type="ECO:0000313" key="2">
    <source>
        <dbReference type="EMBL" id="EPS69005.1"/>
    </source>
</evidence>
<organism evidence="2 3">
    <name type="scientific">Genlisea aurea</name>
    <dbReference type="NCBI Taxonomy" id="192259"/>
    <lineage>
        <taxon>Eukaryota</taxon>
        <taxon>Viridiplantae</taxon>
        <taxon>Streptophyta</taxon>
        <taxon>Embryophyta</taxon>
        <taxon>Tracheophyta</taxon>
        <taxon>Spermatophyta</taxon>
        <taxon>Magnoliopsida</taxon>
        <taxon>eudicotyledons</taxon>
        <taxon>Gunneridae</taxon>
        <taxon>Pentapetalae</taxon>
        <taxon>asterids</taxon>
        <taxon>lamiids</taxon>
        <taxon>Lamiales</taxon>
        <taxon>Lentibulariaceae</taxon>
        <taxon>Genlisea</taxon>
    </lineage>
</organism>
<name>S8CQI8_9LAMI</name>
<dbReference type="SUPFAM" id="SSF50729">
    <property type="entry name" value="PH domain-like"/>
    <property type="match status" value="1"/>
</dbReference>
<proteinExistence type="predicted"/>
<dbReference type="InterPro" id="IPR051707">
    <property type="entry name" value="PI-Interact_SigTrans_Reg"/>
</dbReference>
<sequence length="142" mass="16707">MISLWRALNGSGEEDDYEGIEFWTSPERTGWLMKQGEYIKNWRRRWFVLKEGNIFWFKESSVTRGSRPRGVIKAANCVTVKGAEDVVNRQFAFEISTREDTMFFIADSEKEKEDWINAIGRSIVQKSRCVSDNEIFDYDSRK</sequence>
<feature type="domain" description="PH" evidence="1">
    <location>
        <begin position="25"/>
        <end position="124"/>
    </location>
</feature>
<dbReference type="PROSITE" id="PS50003">
    <property type="entry name" value="PH_DOMAIN"/>
    <property type="match status" value="1"/>
</dbReference>
<comment type="caution">
    <text evidence="2">The sequence shown here is derived from an EMBL/GenBank/DDBJ whole genome shotgun (WGS) entry which is preliminary data.</text>
</comment>
<reference evidence="2 3" key="1">
    <citation type="journal article" date="2013" name="BMC Genomics">
        <title>The miniature genome of a carnivorous plant Genlisea aurea contains a low number of genes and short non-coding sequences.</title>
        <authorList>
            <person name="Leushkin E.V."/>
            <person name="Sutormin R.A."/>
            <person name="Nabieva E.R."/>
            <person name="Penin A.A."/>
            <person name="Kondrashov A.S."/>
            <person name="Logacheva M.D."/>
        </authorList>
    </citation>
    <scope>NUCLEOTIDE SEQUENCE [LARGE SCALE GENOMIC DNA]</scope>
</reference>
<dbReference type="PANTHER" id="PTHR14336:SF20">
    <property type="entry name" value="PLECKSTRIN-LIKE (PH) DOMAIN PROTEIN"/>
    <property type="match status" value="1"/>
</dbReference>
<evidence type="ECO:0000259" key="1">
    <source>
        <dbReference type="PROSITE" id="PS50003"/>
    </source>
</evidence>
<protein>
    <recommendedName>
        <fullName evidence="1">PH domain-containing protein</fullName>
    </recommendedName>
</protein>
<dbReference type="SMART" id="SM00233">
    <property type="entry name" value="PH"/>
    <property type="match status" value="1"/>
</dbReference>
<dbReference type="AlphaFoldDB" id="S8CQI8"/>
<dbReference type="OrthoDB" id="185175at2759"/>
<accession>S8CQI8</accession>
<dbReference type="FunFam" id="2.30.29.30:FF:000286">
    <property type="entry name" value="PH-protein kinase domain containing protein"/>
    <property type="match status" value="1"/>
</dbReference>
<dbReference type="CDD" id="cd13276">
    <property type="entry name" value="PH_AtPH1"/>
    <property type="match status" value="1"/>
</dbReference>
<dbReference type="PANTHER" id="PTHR14336">
    <property type="entry name" value="TANDEM PH DOMAIN CONTAINING PROTEIN"/>
    <property type="match status" value="1"/>
</dbReference>
<dbReference type="InterPro" id="IPR011993">
    <property type="entry name" value="PH-like_dom_sf"/>
</dbReference>
<dbReference type="Proteomes" id="UP000015453">
    <property type="component" value="Unassembled WGS sequence"/>
</dbReference>